<keyword evidence="3" id="KW-0540">Nuclease</keyword>
<dbReference type="InterPro" id="IPR036691">
    <property type="entry name" value="Endo/exonu/phosph_ase_sf"/>
</dbReference>
<keyword evidence="6" id="KW-0378">Hydrolase</keyword>
<dbReference type="PANTHER" id="PTHR15822:SF4">
    <property type="entry name" value="TYROSYL-DNA PHOSPHODIESTERASE 2"/>
    <property type="match status" value="1"/>
</dbReference>
<dbReference type="GO" id="GO:0046872">
    <property type="term" value="F:metal ion binding"/>
    <property type="evidence" value="ECO:0007669"/>
    <property type="project" value="UniProtKB-KW"/>
</dbReference>
<evidence type="ECO:0000259" key="9">
    <source>
        <dbReference type="Pfam" id="PF03372"/>
    </source>
</evidence>
<dbReference type="GO" id="GO:0003697">
    <property type="term" value="F:single-stranded DNA binding"/>
    <property type="evidence" value="ECO:0007669"/>
    <property type="project" value="TreeGrafter"/>
</dbReference>
<keyword evidence="7" id="KW-0460">Magnesium</keyword>
<dbReference type="InterPro" id="IPR051547">
    <property type="entry name" value="TDP2-like"/>
</dbReference>
<evidence type="ECO:0000256" key="5">
    <source>
        <dbReference type="ARBA" id="ARBA00022763"/>
    </source>
</evidence>
<keyword evidence="5" id="KW-0227">DNA damage</keyword>
<dbReference type="SUPFAM" id="SSF56219">
    <property type="entry name" value="DNase I-like"/>
    <property type="match status" value="1"/>
</dbReference>
<feature type="domain" description="Endonuclease/exonuclease/phosphatase" evidence="9">
    <location>
        <begin position="8"/>
        <end position="245"/>
    </location>
</feature>
<sequence>MENFFTVLSQNVWFDPEKRIDRTQSLINNIKEIKPDVICLQEVTESVLSYIKTNLKTYYIFPKELDRTYGCVILSKYPIKNTKVYELTTAMGRNMLLTKIMVQIKKQVDDTILIENKYIIISTCHYESEFGKNNVNKLKQFKETEEILNKLKSTYKNFIHCADTNIVKEEDKYYFQNDWTDVWEKMGCNEENNYTYDSLTNDNLKNRKIKLQTRIDRCIYQSDEFEPVEFRLIKGNPEYIQPSDHHGIYSKFKFI</sequence>
<dbReference type="Gene3D" id="3.60.10.10">
    <property type="entry name" value="Endonuclease/exonuclease/phosphatase"/>
    <property type="match status" value="1"/>
</dbReference>
<dbReference type="GO" id="GO:0016605">
    <property type="term" value="C:PML body"/>
    <property type="evidence" value="ECO:0007669"/>
    <property type="project" value="TreeGrafter"/>
</dbReference>
<dbReference type="GO" id="GO:0070260">
    <property type="term" value="F:5'-tyrosyl-DNA phosphodiesterase activity"/>
    <property type="evidence" value="ECO:0007669"/>
    <property type="project" value="TreeGrafter"/>
</dbReference>
<name>A0A6C0EAS1_9ZZZZ</name>
<dbReference type="EMBL" id="MN739780">
    <property type="protein sequence ID" value="QHT26184.1"/>
    <property type="molecule type" value="Genomic_DNA"/>
</dbReference>
<evidence type="ECO:0000256" key="4">
    <source>
        <dbReference type="ARBA" id="ARBA00022723"/>
    </source>
</evidence>
<dbReference type="Pfam" id="PF03372">
    <property type="entry name" value="Exo_endo_phos"/>
    <property type="match status" value="1"/>
</dbReference>
<keyword evidence="8" id="KW-0234">DNA repair</keyword>
<comment type="cofactor">
    <cofactor evidence="2">
        <name>Mg(2+)</name>
        <dbReference type="ChEBI" id="CHEBI:18420"/>
    </cofactor>
</comment>
<proteinExistence type="predicted"/>
<evidence type="ECO:0000313" key="10">
    <source>
        <dbReference type="EMBL" id="QHT26184.1"/>
    </source>
</evidence>
<dbReference type="CDD" id="cd09080">
    <property type="entry name" value="TDP2"/>
    <property type="match status" value="1"/>
</dbReference>
<keyword evidence="4" id="KW-0479">Metal-binding</keyword>
<dbReference type="GO" id="GO:0005737">
    <property type="term" value="C:cytoplasm"/>
    <property type="evidence" value="ECO:0007669"/>
    <property type="project" value="TreeGrafter"/>
</dbReference>
<protein>
    <recommendedName>
        <fullName evidence="9">Endonuclease/exonuclease/phosphatase domain-containing protein</fullName>
    </recommendedName>
</protein>
<accession>A0A6C0EAS1</accession>
<evidence type="ECO:0000256" key="6">
    <source>
        <dbReference type="ARBA" id="ARBA00022801"/>
    </source>
</evidence>
<comment type="cofactor">
    <cofactor evidence="1">
        <name>Mn(2+)</name>
        <dbReference type="ChEBI" id="CHEBI:29035"/>
    </cofactor>
</comment>
<evidence type="ECO:0000256" key="1">
    <source>
        <dbReference type="ARBA" id="ARBA00001936"/>
    </source>
</evidence>
<organism evidence="10">
    <name type="scientific">viral metagenome</name>
    <dbReference type="NCBI Taxonomy" id="1070528"/>
    <lineage>
        <taxon>unclassified sequences</taxon>
        <taxon>metagenomes</taxon>
        <taxon>organismal metagenomes</taxon>
    </lineage>
</organism>
<dbReference type="InterPro" id="IPR005135">
    <property type="entry name" value="Endo/exonuclease/phosphatase"/>
</dbReference>
<dbReference type="PANTHER" id="PTHR15822">
    <property type="entry name" value="TRAF AND TNF RECEPTOR-ASSOCIATED PROTEIN"/>
    <property type="match status" value="1"/>
</dbReference>
<reference evidence="10" key="1">
    <citation type="journal article" date="2020" name="Nature">
        <title>Giant virus diversity and host interactions through global metagenomics.</title>
        <authorList>
            <person name="Schulz F."/>
            <person name="Roux S."/>
            <person name="Paez-Espino D."/>
            <person name="Jungbluth S."/>
            <person name="Walsh D.A."/>
            <person name="Denef V.J."/>
            <person name="McMahon K.D."/>
            <person name="Konstantinidis K.T."/>
            <person name="Eloe-Fadrosh E.A."/>
            <person name="Kyrpides N.C."/>
            <person name="Woyke T."/>
        </authorList>
    </citation>
    <scope>NUCLEOTIDE SEQUENCE</scope>
    <source>
        <strain evidence="10">GVMAG-M-3300023179-27</strain>
    </source>
</reference>
<evidence type="ECO:0000256" key="8">
    <source>
        <dbReference type="ARBA" id="ARBA00023204"/>
    </source>
</evidence>
<dbReference type="GO" id="GO:0004518">
    <property type="term" value="F:nuclease activity"/>
    <property type="evidence" value="ECO:0007669"/>
    <property type="project" value="UniProtKB-KW"/>
</dbReference>
<dbReference type="GO" id="GO:0006302">
    <property type="term" value="P:double-strand break repair"/>
    <property type="evidence" value="ECO:0007669"/>
    <property type="project" value="TreeGrafter"/>
</dbReference>
<evidence type="ECO:0000256" key="2">
    <source>
        <dbReference type="ARBA" id="ARBA00001946"/>
    </source>
</evidence>
<evidence type="ECO:0000256" key="3">
    <source>
        <dbReference type="ARBA" id="ARBA00022722"/>
    </source>
</evidence>
<dbReference type="AlphaFoldDB" id="A0A6C0EAS1"/>
<evidence type="ECO:0000256" key="7">
    <source>
        <dbReference type="ARBA" id="ARBA00022842"/>
    </source>
</evidence>